<dbReference type="InterPro" id="IPR015876">
    <property type="entry name" value="Acyl-CoA_DS"/>
</dbReference>
<comment type="cofactor">
    <cofactor evidence="12">
        <name>Fe(2+)</name>
        <dbReference type="ChEBI" id="CHEBI:29033"/>
    </cofactor>
</comment>
<organism evidence="16 17">
    <name type="scientific">Cryptotermes secundus</name>
    <dbReference type="NCBI Taxonomy" id="105785"/>
    <lineage>
        <taxon>Eukaryota</taxon>
        <taxon>Metazoa</taxon>
        <taxon>Ecdysozoa</taxon>
        <taxon>Arthropoda</taxon>
        <taxon>Hexapoda</taxon>
        <taxon>Insecta</taxon>
        <taxon>Pterygota</taxon>
        <taxon>Neoptera</taxon>
        <taxon>Polyneoptera</taxon>
        <taxon>Dictyoptera</taxon>
        <taxon>Blattodea</taxon>
        <taxon>Blattoidea</taxon>
        <taxon>Termitoidae</taxon>
        <taxon>Kalotermitidae</taxon>
        <taxon>Cryptotermitinae</taxon>
        <taxon>Cryptotermes</taxon>
    </lineage>
</organism>
<keyword evidence="11 12" id="KW-0275">Fatty acid biosynthesis</keyword>
<dbReference type="GO" id="GO:0006636">
    <property type="term" value="P:unsaturated fatty acid biosynthetic process"/>
    <property type="evidence" value="ECO:0007669"/>
    <property type="project" value="TreeGrafter"/>
</dbReference>
<evidence type="ECO:0000256" key="1">
    <source>
        <dbReference type="ARBA" id="ARBA00004141"/>
    </source>
</evidence>
<evidence type="ECO:0000256" key="8">
    <source>
        <dbReference type="ARBA" id="ARBA00023004"/>
    </source>
</evidence>
<feature type="transmembrane region" description="Helical" evidence="14">
    <location>
        <begin position="81"/>
        <end position="100"/>
    </location>
</feature>
<proteinExistence type="inferred from homology"/>
<keyword evidence="8" id="KW-0408">Iron</keyword>
<dbReference type="AlphaFoldDB" id="A0A2J7Q0J2"/>
<evidence type="ECO:0000256" key="5">
    <source>
        <dbReference type="ARBA" id="ARBA00022832"/>
    </source>
</evidence>
<evidence type="ECO:0000259" key="15">
    <source>
        <dbReference type="Pfam" id="PF00487"/>
    </source>
</evidence>
<dbReference type="GO" id="GO:0005789">
    <property type="term" value="C:endoplasmic reticulum membrane"/>
    <property type="evidence" value="ECO:0007669"/>
    <property type="project" value="TreeGrafter"/>
</dbReference>
<dbReference type="GO" id="GO:0005506">
    <property type="term" value="F:iron ion binding"/>
    <property type="evidence" value="ECO:0007669"/>
    <property type="project" value="TreeGrafter"/>
</dbReference>
<dbReference type="STRING" id="105785.A0A2J7Q0J2"/>
<accession>A0A2J7Q0J2</accession>
<keyword evidence="3 12" id="KW-0444">Lipid biosynthesis</keyword>
<dbReference type="PANTHER" id="PTHR11351">
    <property type="entry name" value="ACYL-COA DESATURASE"/>
    <property type="match status" value="1"/>
</dbReference>
<keyword evidence="6 14" id="KW-1133">Transmembrane helix</keyword>
<dbReference type="InParanoid" id="A0A2J7Q0J2"/>
<evidence type="ECO:0000256" key="9">
    <source>
        <dbReference type="ARBA" id="ARBA00023098"/>
    </source>
</evidence>
<keyword evidence="10 14" id="KW-0472">Membrane</keyword>
<evidence type="ECO:0000313" key="17">
    <source>
        <dbReference type="Proteomes" id="UP000235965"/>
    </source>
</evidence>
<evidence type="ECO:0000256" key="2">
    <source>
        <dbReference type="ARBA" id="ARBA00009295"/>
    </source>
</evidence>
<evidence type="ECO:0000256" key="10">
    <source>
        <dbReference type="ARBA" id="ARBA00023136"/>
    </source>
</evidence>
<evidence type="ECO:0000256" key="4">
    <source>
        <dbReference type="ARBA" id="ARBA00022692"/>
    </source>
</evidence>
<dbReference type="EMBL" id="NEVH01019966">
    <property type="protein sequence ID" value="PNF22108.1"/>
    <property type="molecule type" value="Genomic_DNA"/>
</dbReference>
<feature type="domain" description="Fatty acid desaturase" evidence="15">
    <location>
        <begin position="79"/>
        <end position="285"/>
    </location>
</feature>
<dbReference type="InterPro" id="IPR005804">
    <property type="entry name" value="FA_desaturase_dom"/>
</dbReference>
<evidence type="ECO:0000256" key="11">
    <source>
        <dbReference type="ARBA" id="ARBA00023160"/>
    </source>
</evidence>
<feature type="region of interest" description="Disordered" evidence="13">
    <location>
        <begin position="1"/>
        <end position="23"/>
    </location>
</feature>
<evidence type="ECO:0000256" key="6">
    <source>
        <dbReference type="ARBA" id="ARBA00022989"/>
    </source>
</evidence>
<evidence type="ECO:0000256" key="14">
    <source>
        <dbReference type="SAM" id="Phobius"/>
    </source>
</evidence>
<feature type="transmembrane region" description="Helical" evidence="14">
    <location>
        <begin position="49"/>
        <end position="69"/>
    </location>
</feature>
<comment type="caution">
    <text evidence="16">The sequence shown here is derived from an EMBL/GenBank/DDBJ whole genome shotgun (WGS) entry which is preliminary data.</text>
</comment>
<protein>
    <submittedName>
        <fullName evidence="16">Acyl-CoA Delta(11) desaturase</fullName>
    </submittedName>
</protein>
<dbReference type="PRINTS" id="PR00075">
    <property type="entry name" value="FACDDSATRASE"/>
</dbReference>
<keyword evidence="5" id="KW-0276">Fatty acid metabolism</keyword>
<feature type="transmembrane region" description="Helical" evidence="14">
    <location>
        <begin position="231"/>
        <end position="251"/>
    </location>
</feature>
<dbReference type="PANTHER" id="PTHR11351:SF21">
    <property type="entry name" value="GH07782P"/>
    <property type="match status" value="1"/>
</dbReference>
<reference evidence="16 17" key="1">
    <citation type="submission" date="2017-12" db="EMBL/GenBank/DDBJ databases">
        <title>Hemimetabolous genomes reveal molecular basis of termite eusociality.</title>
        <authorList>
            <person name="Harrison M.C."/>
            <person name="Jongepier E."/>
            <person name="Robertson H.M."/>
            <person name="Arning N."/>
            <person name="Bitard-Feildel T."/>
            <person name="Chao H."/>
            <person name="Childers C.P."/>
            <person name="Dinh H."/>
            <person name="Doddapaneni H."/>
            <person name="Dugan S."/>
            <person name="Gowin J."/>
            <person name="Greiner C."/>
            <person name="Han Y."/>
            <person name="Hu H."/>
            <person name="Hughes D.S.T."/>
            <person name="Huylmans A.-K."/>
            <person name="Kemena C."/>
            <person name="Kremer L.P.M."/>
            <person name="Lee S.L."/>
            <person name="Lopez-Ezquerra A."/>
            <person name="Mallet L."/>
            <person name="Monroy-Kuhn J.M."/>
            <person name="Moser A."/>
            <person name="Murali S.C."/>
            <person name="Muzny D.M."/>
            <person name="Otani S."/>
            <person name="Piulachs M.-D."/>
            <person name="Poelchau M."/>
            <person name="Qu J."/>
            <person name="Schaub F."/>
            <person name="Wada-Katsumata A."/>
            <person name="Worley K.C."/>
            <person name="Xie Q."/>
            <person name="Ylla G."/>
            <person name="Poulsen M."/>
            <person name="Gibbs R.A."/>
            <person name="Schal C."/>
            <person name="Richards S."/>
            <person name="Belles X."/>
            <person name="Korb J."/>
            <person name="Bornberg-Bauer E."/>
        </authorList>
    </citation>
    <scope>NUCLEOTIDE SEQUENCE [LARGE SCALE GENOMIC DNA]</scope>
    <source>
        <tissue evidence="16">Whole body</tissue>
    </source>
</reference>
<dbReference type="FunCoup" id="A0A2J7Q0J2">
    <property type="interactions" value="73"/>
</dbReference>
<evidence type="ECO:0000256" key="7">
    <source>
        <dbReference type="ARBA" id="ARBA00023002"/>
    </source>
</evidence>
<dbReference type="CDD" id="cd03505">
    <property type="entry name" value="Delta9-FADS-like"/>
    <property type="match status" value="1"/>
</dbReference>
<sequence length="377" mass="43109">MRSVDRSSSRKQPRSRECPASTQVKGSIFGLRGDMAATPRDPSGMQQPIIWGNVIGILVFHLLALYALVTLPLTEIRWQTYLWGYFLYLAGGFGVAGGVHRLWSHRTYKAKWPLRVILLICFSISGQNSVFDWVRDHRIHHKFSETDADPHNANRGFFFSHVGWLMQKKHPEVLRRGRQVDMSDVLADPLVRFHKKYFSLLKLLLCFFIPVVVPPLLWGEGWYNSAMGIGIVRYVLLLNAAWSVNSLAHIWGGKPYDREISPTENILVTWLTAGEGWHNYHHAIPWDYKAAELGPTTINWTTYLIEMFSRIGWAYDLKTPSSELIRKLVQRRGDGSHYKWGAGKEGTESIVGQSVGDKFQQWGAARELPEEMPTECE</sequence>
<feature type="transmembrane region" description="Helical" evidence="14">
    <location>
        <begin position="200"/>
        <end position="219"/>
    </location>
</feature>
<keyword evidence="7 12" id="KW-0560">Oxidoreductase</keyword>
<evidence type="ECO:0000256" key="13">
    <source>
        <dbReference type="SAM" id="MobiDB-lite"/>
    </source>
</evidence>
<comment type="domain">
    <text evidence="12">The histidine box domains are involved in binding the catalytic metal ions.</text>
</comment>
<comment type="subcellular location">
    <subcellularLocation>
        <location evidence="1">Membrane</location>
        <topology evidence="1">Multi-pass membrane protein</topology>
    </subcellularLocation>
</comment>
<keyword evidence="9" id="KW-0443">Lipid metabolism</keyword>
<evidence type="ECO:0000256" key="12">
    <source>
        <dbReference type="RuleBase" id="RU000581"/>
    </source>
</evidence>
<comment type="similarity">
    <text evidence="2 12">Belongs to the fatty acid desaturase type 1 family.</text>
</comment>
<dbReference type="OrthoDB" id="10260134at2759"/>
<keyword evidence="4 12" id="KW-0812">Transmembrane</keyword>
<name>A0A2J7Q0J2_9NEOP</name>
<evidence type="ECO:0000256" key="3">
    <source>
        <dbReference type="ARBA" id="ARBA00022516"/>
    </source>
</evidence>
<dbReference type="GO" id="GO:0004768">
    <property type="term" value="F:stearoyl-CoA 9-desaturase activity"/>
    <property type="evidence" value="ECO:0007669"/>
    <property type="project" value="TreeGrafter"/>
</dbReference>
<evidence type="ECO:0000313" key="16">
    <source>
        <dbReference type="EMBL" id="PNF22108.1"/>
    </source>
</evidence>
<gene>
    <name evidence="16" type="primary">ACO11_4</name>
    <name evidence="16" type="ORF">B7P43_G08240</name>
</gene>
<keyword evidence="17" id="KW-1185">Reference proteome</keyword>
<dbReference type="Pfam" id="PF00487">
    <property type="entry name" value="FA_desaturase"/>
    <property type="match status" value="1"/>
</dbReference>
<dbReference type="Proteomes" id="UP000235965">
    <property type="component" value="Unassembled WGS sequence"/>
</dbReference>